<dbReference type="InterPro" id="IPR050052">
    <property type="entry name" value="ATP-dep_Clp_protease_ClpX"/>
</dbReference>
<dbReference type="FunFam" id="3.40.50.300:FF:000005">
    <property type="entry name" value="ATP-dependent Clp protease ATP-binding subunit ClpX"/>
    <property type="match status" value="1"/>
</dbReference>
<dbReference type="NCBIfam" id="NF003745">
    <property type="entry name" value="PRK05342.1"/>
    <property type="match status" value="1"/>
</dbReference>
<feature type="domain" description="AAA+ ATPase" evidence="7">
    <location>
        <begin position="66"/>
        <end position="286"/>
    </location>
</feature>
<dbReference type="CDD" id="cd19497">
    <property type="entry name" value="RecA-like_ClpX"/>
    <property type="match status" value="1"/>
</dbReference>
<evidence type="ECO:0000313" key="10">
    <source>
        <dbReference type="Proteomes" id="UP000553706"/>
    </source>
</evidence>
<dbReference type="InterPro" id="IPR003959">
    <property type="entry name" value="ATPase_AAA_core"/>
</dbReference>
<gene>
    <name evidence="6" type="primary">clpX</name>
    <name evidence="9" type="ORF">HNP71_001124</name>
</gene>
<dbReference type="InterPro" id="IPR003593">
    <property type="entry name" value="AAA+_ATPase"/>
</dbReference>
<dbReference type="FunFam" id="1.10.8.60:FF:000002">
    <property type="entry name" value="ATP-dependent Clp protease ATP-binding subunit ClpX"/>
    <property type="match status" value="1"/>
</dbReference>
<keyword evidence="10" id="KW-1185">Reference proteome</keyword>
<evidence type="ECO:0000256" key="4">
    <source>
        <dbReference type="ARBA" id="ARBA00022840"/>
    </source>
</evidence>
<dbReference type="PANTHER" id="PTHR48102:SF7">
    <property type="entry name" value="ATP-DEPENDENT CLP PROTEASE ATP-BINDING SUBUNIT CLPX-LIKE, MITOCHONDRIAL"/>
    <property type="match status" value="1"/>
</dbReference>
<dbReference type="SMART" id="SM00382">
    <property type="entry name" value="AAA"/>
    <property type="match status" value="1"/>
</dbReference>
<dbReference type="InterPro" id="IPR004487">
    <property type="entry name" value="Clp_protease_ATP-bd_su_ClpX"/>
</dbReference>
<keyword evidence="4 6" id="KW-0067">ATP-binding</keyword>
<dbReference type="GO" id="GO:0140662">
    <property type="term" value="F:ATP-dependent protein folding chaperone"/>
    <property type="evidence" value="ECO:0007669"/>
    <property type="project" value="InterPro"/>
</dbReference>
<dbReference type="Gene3D" id="1.10.8.60">
    <property type="match status" value="1"/>
</dbReference>
<evidence type="ECO:0000256" key="2">
    <source>
        <dbReference type="ARBA" id="ARBA00022741"/>
    </source>
</evidence>
<dbReference type="Proteomes" id="UP000553706">
    <property type="component" value="Unassembled WGS sequence"/>
</dbReference>
<dbReference type="InterPro" id="IPR019489">
    <property type="entry name" value="Clp_ATPase_C"/>
</dbReference>
<evidence type="ECO:0000259" key="8">
    <source>
        <dbReference type="SMART" id="SM01086"/>
    </source>
</evidence>
<name>A0A840VAS5_9PROT</name>
<comment type="caution">
    <text evidence="6">Lacks conserved residue(s) required for the propagation of feature annotation.</text>
</comment>
<comment type="caution">
    <text evidence="9">The sequence shown here is derived from an EMBL/GenBank/DDBJ whole genome shotgun (WGS) entry which is preliminary data.</text>
</comment>
<evidence type="ECO:0000256" key="1">
    <source>
        <dbReference type="ARBA" id="ARBA00022723"/>
    </source>
</evidence>
<keyword evidence="5 6" id="KW-0143">Chaperone</keyword>
<evidence type="ECO:0000256" key="6">
    <source>
        <dbReference type="HAMAP-Rule" id="MF_00175"/>
    </source>
</evidence>
<dbReference type="Pfam" id="PF10431">
    <property type="entry name" value="ClpB_D2-small"/>
    <property type="match status" value="1"/>
</dbReference>
<dbReference type="InterPro" id="IPR046425">
    <property type="entry name" value="ClpX_bact"/>
</dbReference>
<keyword evidence="2 6" id="KW-0547">Nucleotide-binding</keyword>
<dbReference type="GO" id="GO:0051082">
    <property type="term" value="F:unfolded protein binding"/>
    <property type="evidence" value="ECO:0007669"/>
    <property type="project" value="UniProtKB-UniRule"/>
</dbReference>
<keyword evidence="3 6" id="KW-0862">Zinc</keyword>
<comment type="similarity">
    <text evidence="6">Belongs to the ClpX chaperone family.</text>
</comment>
<dbReference type="GO" id="GO:0051301">
    <property type="term" value="P:cell division"/>
    <property type="evidence" value="ECO:0007669"/>
    <property type="project" value="TreeGrafter"/>
</dbReference>
<feature type="binding site" evidence="6">
    <location>
        <begin position="75"/>
        <end position="82"/>
    </location>
    <ligand>
        <name>ATP</name>
        <dbReference type="ChEBI" id="CHEBI:30616"/>
    </ligand>
</feature>
<dbReference type="GO" id="GO:0016887">
    <property type="term" value="F:ATP hydrolysis activity"/>
    <property type="evidence" value="ECO:0007669"/>
    <property type="project" value="InterPro"/>
</dbReference>
<dbReference type="EMBL" id="JACHFJ010000003">
    <property type="protein sequence ID" value="MBB5372873.1"/>
    <property type="molecule type" value="Genomic_DNA"/>
</dbReference>
<dbReference type="InterPro" id="IPR027417">
    <property type="entry name" value="P-loop_NTPase"/>
</dbReference>
<evidence type="ECO:0000259" key="7">
    <source>
        <dbReference type="SMART" id="SM00382"/>
    </source>
</evidence>
<comment type="subunit">
    <text evidence="6">Component of the ClpX-ClpP complex. Forms a hexameric ring that, in the presence of ATP, binds to fourteen ClpP subunits assembled into a disk-like structure with a central cavity, resembling the structure of eukaryotic proteasomes.</text>
</comment>
<accession>A0A840VAS5</accession>
<dbReference type="GO" id="GO:0046872">
    <property type="term" value="F:metal ion binding"/>
    <property type="evidence" value="ECO:0007669"/>
    <property type="project" value="UniProtKB-KW"/>
</dbReference>
<dbReference type="AlphaFoldDB" id="A0A840VAS5"/>
<organism evidence="9 10">
    <name type="scientific">Acidocella aromatica</name>
    <dbReference type="NCBI Taxonomy" id="1303579"/>
    <lineage>
        <taxon>Bacteria</taxon>
        <taxon>Pseudomonadati</taxon>
        <taxon>Pseudomonadota</taxon>
        <taxon>Alphaproteobacteria</taxon>
        <taxon>Acetobacterales</taxon>
        <taxon>Acidocellaceae</taxon>
        <taxon>Acidocella</taxon>
    </lineage>
</organism>
<dbReference type="GO" id="GO:0009376">
    <property type="term" value="C:HslUV protease complex"/>
    <property type="evidence" value="ECO:0007669"/>
    <property type="project" value="TreeGrafter"/>
</dbReference>
<sequence>MDIIREEHKTHLVKSRDGVPTPREICKVLDDYVIGQGHAKKVLSVAVHNHYKRLSHATKNNDIEIAKSNIMLIGPTGSGKTLLAQTLARILDVPFTMADATTLTEAGYVGEDVENIILKLLQAADYNVERAQRGIVYIDEVDKISRKSDNPSITRDVSGEGVQQALLKIMEGTVASVPPQGGRKHPQQEFLQVDTTNILFICGGAFAGLEKIIAQRGKGQGIGFGAEVRSQDERRTGQILRDLEPEDLLRFGLIPEFIGRLPVVATLDDLDEAALIEILTKPKNALVKQYGRLFEMEGVKLTFTDEALKVVAGRAIKRKTGARGLRSIMESILLTTMFDLPGLDGVSEVVINGEVAEGRSEPLYTYSEKRTENAS</sequence>
<keyword evidence="9" id="KW-0645">Protease</keyword>
<keyword evidence="9" id="KW-0378">Hydrolase</keyword>
<evidence type="ECO:0000256" key="3">
    <source>
        <dbReference type="ARBA" id="ARBA00022833"/>
    </source>
</evidence>
<protein>
    <recommendedName>
        <fullName evidence="6">ATP-dependent Clp protease ATP-binding subunit ClpX</fullName>
    </recommendedName>
</protein>
<dbReference type="Gene3D" id="3.40.50.300">
    <property type="entry name" value="P-loop containing nucleotide triphosphate hydrolases"/>
    <property type="match status" value="1"/>
</dbReference>
<dbReference type="GO" id="GO:0005524">
    <property type="term" value="F:ATP binding"/>
    <property type="evidence" value="ECO:0007669"/>
    <property type="project" value="UniProtKB-UniRule"/>
</dbReference>
<dbReference type="SUPFAM" id="SSF52540">
    <property type="entry name" value="P-loop containing nucleoside triphosphate hydrolases"/>
    <property type="match status" value="1"/>
</dbReference>
<dbReference type="PANTHER" id="PTHR48102">
    <property type="entry name" value="ATP-DEPENDENT CLP PROTEASE ATP-BINDING SUBUNIT CLPX-LIKE, MITOCHONDRIAL-RELATED"/>
    <property type="match status" value="1"/>
</dbReference>
<feature type="domain" description="Clp ATPase C-terminal" evidence="8">
    <location>
        <begin position="270"/>
        <end position="365"/>
    </location>
</feature>
<comment type="function">
    <text evidence="6">ATP-dependent specificity component of the Clp protease. It directs the protease to specific substrates. Can perform chaperone functions in the absence of ClpP.</text>
</comment>
<evidence type="ECO:0000256" key="5">
    <source>
        <dbReference type="ARBA" id="ARBA00023186"/>
    </source>
</evidence>
<proteinExistence type="inferred from homology"/>
<dbReference type="NCBIfam" id="TIGR00382">
    <property type="entry name" value="clpX"/>
    <property type="match status" value="1"/>
</dbReference>
<keyword evidence="1 6" id="KW-0479">Metal-binding</keyword>
<evidence type="ECO:0000313" key="9">
    <source>
        <dbReference type="EMBL" id="MBB5372873.1"/>
    </source>
</evidence>
<dbReference type="HAMAP" id="MF_00175">
    <property type="entry name" value="ClpX"/>
    <property type="match status" value="1"/>
</dbReference>
<reference evidence="9 10" key="1">
    <citation type="submission" date="2020-08" db="EMBL/GenBank/DDBJ databases">
        <title>Genomic Encyclopedia of Type Strains, Phase IV (KMG-IV): sequencing the most valuable type-strain genomes for metagenomic binning, comparative biology and taxonomic classification.</title>
        <authorList>
            <person name="Goeker M."/>
        </authorList>
    </citation>
    <scope>NUCLEOTIDE SEQUENCE [LARGE SCALE GENOMIC DNA]</scope>
    <source>
        <strain evidence="9 10">DSM 27026</strain>
    </source>
</reference>
<dbReference type="SMART" id="SM01086">
    <property type="entry name" value="ClpB_D2-small"/>
    <property type="match status" value="1"/>
</dbReference>
<dbReference type="Pfam" id="PF07724">
    <property type="entry name" value="AAA_2"/>
    <property type="match status" value="1"/>
</dbReference>
<dbReference type="GO" id="GO:0051603">
    <property type="term" value="P:proteolysis involved in protein catabolic process"/>
    <property type="evidence" value="ECO:0007669"/>
    <property type="project" value="TreeGrafter"/>
</dbReference>
<dbReference type="GO" id="GO:0008233">
    <property type="term" value="F:peptidase activity"/>
    <property type="evidence" value="ECO:0007669"/>
    <property type="project" value="UniProtKB-KW"/>
</dbReference>